<comment type="caution">
    <text evidence="7">The sequence shown here is derived from an EMBL/GenBank/DDBJ whole genome shotgun (WGS) entry which is preliminary data.</text>
</comment>
<evidence type="ECO:0000256" key="3">
    <source>
        <dbReference type="ARBA" id="ARBA00023136"/>
    </source>
</evidence>
<keyword evidence="2" id="KW-0732">Signal</keyword>
<comment type="subcellular location">
    <subcellularLocation>
        <location evidence="1">Membrane</location>
    </subcellularLocation>
</comment>
<evidence type="ECO:0000313" key="7">
    <source>
        <dbReference type="EMBL" id="MBM5458965.1"/>
    </source>
</evidence>
<dbReference type="InterPro" id="IPR050810">
    <property type="entry name" value="Bact_Secretion_Sys_Channel"/>
</dbReference>
<gene>
    <name evidence="7" type="ORF">H8F21_15465</name>
</gene>
<sequence>MKLKQIAIALTLATGLLGCQNQFDISPEVEHSPLRPDAQEKMQALRGNTYVREIRTEDAAKRKPVFLTQKGISLREVLSETLPGYSIIPRGQVNLNDTIDVAASGMQMSDFIEYIEGTRDLDIKIEGNRILVSNFETREWNLAAFASTRNVNNVIASTQTRGAKAGDSDDDNRETGTSTGNVIGFSLSEDEWTKIMSGARTIIGAEADKAGGIRTAGGADSTSVGGRSGGSSNMQSSGLNFDVQAPVAIPGLGDSDETPPYIEGIRSVGIVTAGGRPSKMKVLDRYFQRAIAESTKVVNVQVEAYDVLLTDGKQKGVDWNLLIKGTVNGNPLGLNIFNTSPASDDPFWNIQGTYESSNVTASALVKFLEQYGRVELKDQPNITVRNGVPAQIYAGEELTYIVDVEQSQDESGNVTVTPKLGRLKVGVTLSVTVRVLENDRLLVDVWPVISNLNEPDTIQIGDFSFNTPRVNLKEFSTQLITSSGQSVHLGGLITKRMNEALRRLPWQNLVTKAVLNPLTQSVNNNLERRELVLVVTPTLVEGAL</sequence>
<name>A0ABS2BZQ7_9PSED</name>
<feature type="region of interest" description="Disordered" evidence="5">
    <location>
        <begin position="214"/>
        <end position="234"/>
    </location>
</feature>
<dbReference type="Proteomes" id="UP000745663">
    <property type="component" value="Unassembled WGS sequence"/>
</dbReference>
<dbReference type="PANTHER" id="PTHR30332:SF24">
    <property type="entry name" value="SECRETIN GSPD-RELATED"/>
    <property type="match status" value="1"/>
</dbReference>
<evidence type="ECO:0000259" key="6">
    <source>
        <dbReference type="Pfam" id="PF00263"/>
    </source>
</evidence>
<dbReference type="EMBL" id="JACOPV010000009">
    <property type="protein sequence ID" value="MBM5458965.1"/>
    <property type="molecule type" value="Genomic_DNA"/>
</dbReference>
<organism evidence="7 8">
    <name type="scientific">Pseudomonas arcuscaelestis</name>
    <dbReference type="NCBI Taxonomy" id="2710591"/>
    <lineage>
        <taxon>Bacteria</taxon>
        <taxon>Pseudomonadati</taxon>
        <taxon>Pseudomonadota</taxon>
        <taxon>Gammaproteobacteria</taxon>
        <taxon>Pseudomonadales</taxon>
        <taxon>Pseudomonadaceae</taxon>
        <taxon>Pseudomonas</taxon>
    </lineage>
</organism>
<keyword evidence="8" id="KW-1185">Reference proteome</keyword>
<protein>
    <submittedName>
        <fullName evidence="7">Pilus assembly protein</fullName>
    </submittedName>
</protein>
<reference evidence="7 8" key="1">
    <citation type="submission" date="2020-08" db="EMBL/GenBank/DDBJ databases">
        <title>Description of novel Pseudomonas species.</title>
        <authorList>
            <person name="Duman M."/>
            <person name="Mulet M."/>
            <person name="Altun S."/>
            <person name="Saticioglu I.B."/>
            <person name="Lalucat J."/>
            <person name="Garcia-Valdes E."/>
        </authorList>
    </citation>
    <scope>NUCLEOTIDE SEQUENCE [LARGE SCALE GENOMIC DNA]</scope>
    <source>
        <strain evidence="7 8">P66</strain>
    </source>
</reference>
<dbReference type="PROSITE" id="PS51257">
    <property type="entry name" value="PROKAR_LIPOPROTEIN"/>
    <property type="match status" value="1"/>
</dbReference>
<accession>A0ABS2BZQ7</accession>
<dbReference type="Pfam" id="PF00263">
    <property type="entry name" value="Secretin"/>
    <property type="match status" value="1"/>
</dbReference>
<evidence type="ECO:0000256" key="4">
    <source>
        <dbReference type="RuleBase" id="RU004003"/>
    </source>
</evidence>
<evidence type="ECO:0000256" key="5">
    <source>
        <dbReference type="SAM" id="MobiDB-lite"/>
    </source>
</evidence>
<keyword evidence="3" id="KW-0472">Membrane</keyword>
<comment type="similarity">
    <text evidence="4">Belongs to the bacterial secretin family.</text>
</comment>
<dbReference type="InterPro" id="IPR004846">
    <property type="entry name" value="T2SS/T3SS_dom"/>
</dbReference>
<evidence type="ECO:0000313" key="8">
    <source>
        <dbReference type="Proteomes" id="UP000745663"/>
    </source>
</evidence>
<proteinExistence type="inferred from homology"/>
<feature type="region of interest" description="Disordered" evidence="5">
    <location>
        <begin position="159"/>
        <end position="183"/>
    </location>
</feature>
<evidence type="ECO:0000256" key="2">
    <source>
        <dbReference type="ARBA" id="ARBA00022729"/>
    </source>
</evidence>
<feature type="domain" description="Type II/III secretion system secretin-like" evidence="6">
    <location>
        <begin position="368"/>
        <end position="540"/>
    </location>
</feature>
<dbReference type="RefSeq" id="WP_203584882.1">
    <property type="nucleotide sequence ID" value="NZ_JACOPV010000009.1"/>
</dbReference>
<evidence type="ECO:0000256" key="1">
    <source>
        <dbReference type="ARBA" id="ARBA00004370"/>
    </source>
</evidence>
<dbReference type="PANTHER" id="PTHR30332">
    <property type="entry name" value="PROBABLE GENERAL SECRETION PATHWAY PROTEIN D"/>
    <property type="match status" value="1"/>
</dbReference>